<dbReference type="Pfam" id="PF00534">
    <property type="entry name" value="Glycos_transf_1"/>
    <property type="match status" value="1"/>
</dbReference>
<evidence type="ECO:0000313" key="5">
    <source>
        <dbReference type="EMBL" id="NMH81318.1"/>
    </source>
</evidence>
<evidence type="ECO:0000259" key="4">
    <source>
        <dbReference type="Pfam" id="PF13439"/>
    </source>
</evidence>
<proteinExistence type="predicted"/>
<dbReference type="SUPFAM" id="SSF53756">
    <property type="entry name" value="UDP-Glycosyltransferase/glycogen phosphorylase"/>
    <property type="match status" value="1"/>
</dbReference>
<dbReference type="PANTHER" id="PTHR12526:SF636">
    <property type="entry name" value="BLL3647 PROTEIN"/>
    <property type="match status" value="1"/>
</dbReference>
<dbReference type="PANTHER" id="PTHR12526">
    <property type="entry name" value="GLYCOSYLTRANSFERASE"/>
    <property type="match status" value="1"/>
</dbReference>
<evidence type="ECO:0000256" key="1">
    <source>
        <dbReference type="ARBA" id="ARBA00022676"/>
    </source>
</evidence>
<feature type="domain" description="Glycosyl transferase family 1" evidence="3">
    <location>
        <begin position="183"/>
        <end position="342"/>
    </location>
</feature>
<keyword evidence="6" id="KW-1185">Reference proteome</keyword>
<evidence type="ECO:0000313" key="6">
    <source>
        <dbReference type="Proteomes" id="UP001296706"/>
    </source>
</evidence>
<dbReference type="InterPro" id="IPR001296">
    <property type="entry name" value="Glyco_trans_1"/>
</dbReference>
<dbReference type="CDD" id="cd03801">
    <property type="entry name" value="GT4_PimA-like"/>
    <property type="match status" value="1"/>
</dbReference>
<sequence>MRPGGLIAGLRSVHVVVPADIDDTTVPSGGNTYDRRVCLGLPATGWSVHELAVAGAWPRPDSGSRAALARALRAVPDGAVVLVDGLIACGVPDVVVPEAGRLKLVVLVHLPLGDELGHPPALAAELTALERETLHAASAVVATSPWAARRLVAHHGLAADRVHVVPPGVDPAPIAPGTDGATRLLCLGSVTPTKGQDLLVEALAAVADLTWTCELAGPVRRDPAHVAAVRATIERHGLGERVQLTGPRTAAEVATSYAATDLLVLPSRVESYGMVVTEALARGIPVLAAAVGGVPGTLGDAPDGGVPGLLVSPDDAPALAGELRRWFDEPALRDRLRRSARGRRRTLNGWEVTSRCLAGVLEPLSGTLG</sequence>
<dbReference type="Pfam" id="PF13439">
    <property type="entry name" value="Glyco_transf_4"/>
    <property type="match status" value="1"/>
</dbReference>
<reference evidence="5 6" key="1">
    <citation type="submission" date="2020-04" db="EMBL/GenBank/DDBJ databases">
        <authorList>
            <person name="Klaysubun C."/>
            <person name="Duangmal K."/>
            <person name="Lipun K."/>
        </authorList>
    </citation>
    <scope>NUCLEOTIDE SEQUENCE [LARGE SCALE GENOMIC DNA]</scope>
    <source>
        <strain evidence="5 6">JCM 11839</strain>
    </source>
</reference>
<protein>
    <submittedName>
        <fullName evidence="5">Glycosyltransferase family 4 protein</fullName>
    </submittedName>
</protein>
<dbReference type="Gene3D" id="3.40.50.2000">
    <property type="entry name" value="Glycogen Phosphorylase B"/>
    <property type="match status" value="2"/>
</dbReference>
<keyword evidence="1" id="KW-0328">Glycosyltransferase</keyword>
<name>A0ABX1RLR9_9PSEU</name>
<evidence type="ECO:0000259" key="3">
    <source>
        <dbReference type="Pfam" id="PF00534"/>
    </source>
</evidence>
<evidence type="ECO:0000256" key="2">
    <source>
        <dbReference type="ARBA" id="ARBA00022679"/>
    </source>
</evidence>
<accession>A0ABX1RLR9</accession>
<dbReference type="InterPro" id="IPR028098">
    <property type="entry name" value="Glyco_trans_4-like_N"/>
</dbReference>
<organism evidence="5 6">
    <name type="scientific">Pseudonocardia xinjiangensis</name>
    <dbReference type="NCBI Taxonomy" id="75289"/>
    <lineage>
        <taxon>Bacteria</taxon>
        <taxon>Bacillati</taxon>
        <taxon>Actinomycetota</taxon>
        <taxon>Actinomycetes</taxon>
        <taxon>Pseudonocardiales</taxon>
        <taxon>Pseudonocardiaceae</taxon>
        <taxon>Pseudonocardia</taxon>
    </lineage>
</organism>
<comment type="caution">
    <text evidence="5">The sequence shown here is derived from an EMBL/GenBank/DDBJ whole genome shotgun (WGS) entry which is preliminary data.</text>
</comment>
<dbReference type="EMBL" id="JAAXKY010000141">
    <property type="protein sequence ID" value="NMH81318.1"/>
    <property type="molecule type" value="Genomic_DNA"/>
</dbReference>
<keyword evidence="2" id="KW-0808">Transferase</keyword>
<dbReference type="Proteomes" id="UP001296706">
    <property type="component" value="Unassembled WGS sequence"/>
</dbReference>
<gene>
    <name evidence="5" type="ORF">HF577_30035</name>
</gene>
<feature type="domain" description="Glycosyltransferase subfamily 4-like N-terminal" evidence="4">
    <location>
        <begin position="80"/>
        <end position="171"/>
    </location>
</feature>